<keyword evidence="9 13" id="KW-1015">Disulfide bond</keyword>
<dbReference type="Gene3D" id="3.30.410.40">
    <property type="match status" value="1"/>
</dbReference>
<evidence type="ECO:0000256" key="7">
    <source>
        <dbReference type="ARBA" id="ARBA00022729"/>
    </source>
</evidence>
<dbReference type="PROSITE" id="PS00623">
    <property type="entry name" value="GMC_OXRED_1"/>
    <property type="match status" value="1"/>
</dbReference>
<dbReference type="PANTHER" id="PTHR45968">
    <property type="entry name" value="OSJNBA0019K04.7 PROTEIN"/>
    <property type="match status" value="1"/>
</dbReference>
<feature type="binding site" evidence="12">
    <location>
        <position position="121"/>
    </location>
    <ligand>
        <name>FAD</name>
        <dbReference type="ChEBI" id="CHEBI:57692"/>
    </ligand>
</feature>
<evidence type="ECO:0000256" key="3">
    <source>
        <dbReference type="ARBA" id="ARBA00010790"/>
    </source>
</evidence>
<comment type="subunit">
    <text evidence="4">Monomer.</text>
</comment>
<feature type="binding site" evidence="12">
    <location>
        <begin position="479"/>
        <end position="480"/>
    </location>
    <ligand>
        <name>FAD</name>
        <dbReference type="ChEBI" id="CHEBI:57692"/>
    </ligand>
</feature>
<dbReference type="Pfam" id="PF05199">
    <property type="entry name" value="GMC_oxred_C"/>
    <property type="match status" value="1"/>
</dbReference>
<comment type="caution">
    <text evidence="18">The sequence shown here is derived from an EMBL/GenBank/DDBJ whole genome shotgun (WGS) entry which is preliminary data.</text>
</comment>
<dbReference type="STRING" id="3476.A0A2P5APY4"/>
<feature type="binding site" evidence="12">
    <location>
        <position position="125"/>
    </location>
    <ligand>
        <name>FAD</name>
        <dbReference type="ChEBI" id="CHEBI:57692"/>
    </ligand>
</feature>
<feature type="binding site" evidence="12">
    <location>
        <position position="236"/>
    </location>
    <ligand>
        <name>FAD</name>
        <dbReference type="ChEBI" id="CHEBI:57692"/>
    </ligand>
</feature>
<keyword evidence="7 15" id="KW-0732">Signal</keyword>
<keyword evidence="6 14" id="KW-0285">Flavoprotein</keyword>
<dbReference type="InterPro" id="IPR000172">
    <property type="entry name" value="GMC_OxRdtase_N"/>
</dbReference>
<name>A0A2P5APY4_PARAD</name>
<dbReference type="PROSITE" id="PS00624">
    <property type="entry name" value="GMC_OXRED_2"/>
    <property type="match status" value="1"/>
</dbReference>
<dbReference type="InterPro" id="IPR051871">
    <property type="entry name" value="GMC_Oxidoreductase-Related"/>
</dbReference>
<protein>
    <recommendedName>
        <fullName evidence="5">(R)-mandelonitrile lyase</fullName>
        <ecNumber evidence="5">4.1.2.10</ecNumber>
    </recommendedName>
</protein>
<keyword evidence="10" id="KW-0325">Glycoprotein</keyword>
<feature type="disulfide bond" evidence="13">
    <location>
        <begin position="420"/>
        <end position="471"/>
    </location>
</feature>
<evidence type="ECO:0000313" key="19">
    <source>
        <dbReference type="Proteomes" id="UP000237105"/>
    </source>
</evidence>
<evidence type="ECO:0000313" key="18">
    <source>
        <dbReference type="EMBL" id="PON38625.1"/>
    </source>
</evidence>
<evidence type="ECO:0000256" key="2">
    <source>
        <dbReference type="ARBA" id="ARBA00001974"/>
    </source>
</evidence>
<dbReference type="OrthoDB" id="269227at2759"/>
<dbReference type="GO" id="GO:0050660">
    <property type="term" value="F:flavin adenine dinucleotide binding"/>
    <property type="evidence" value="ECO:0007669"/>
    <property type="project" value="InterPro"/>
</dbReference>
<dbReference type="AlphaFoldDB" id="A0A2P5APY4"/>
<sequence>MAAASLSLLLLILLTNFRDQVLSLEHDFSYMKSVHNANDLPLEAQYDYIVIGGGTAGCPLAATLSEKYSVLVLERGSAPVSHPTVLNVTGFFANLMQQENGDNPAQMFTSEDGVDNVRGRVLGGTSMINAGFYSRANTKFLSESGVKWDLDSVEKAYEWVEETLVSRPSLAIWQSFGKEALLESGVGPDNGYTLNHKLGTKISGSTFDDVGRRHGAVELLNKGNLTNLQVGVHATVDRIIFSTKTSSPSAIGVIYTDSKGKSHKALVRDKGEIILSAGPIGSPQILLLSGIGPSSYLSSLYIPIVHSQPNVGKFMADNPRNNINLIIPFPFDASPVQIVGITNDYYIETVSYSLAFAPNPTPSTLLPLASSSHLSVASISDKFPGPLSHGTLWLASPSGAKAAPHVRFNYFVNPADVFRCVRALRKIGQMLETKSLDRFKYEDFKGSRGFLFLGPSLPANQSDDSSMEAFCRSSVTSFWHYHGGCVLGKVVDDDFRVMGTNSLRVVDSSTFSKCPGTNPQATIMMLGRYIGLKMLRDRR</sequence>
<feature type="signal peptide" evidence="15">
    <location>
        <begin position="1"/>
        <end position="23"/>
    </location>
</feature>
<dbReference type="PANTHER" id="PTHR45968:SF23">
    <property type="entry name" value="GLUCOSE-METHANOL-CHOLINE OXIDOREDUCTASE N-TERMINAL DOMAIN-CONTAINING PROTEIN"/>
    <property type="match status" value="1"/>
</dbReference>
<reference evidence="19" key="1">
    <citation type="submission" date="2016-06" db="EMBL/GenBank/DDBJ databases">
        <title>Parallel loss of symbiosis genes in relatives of nitrogen-fixing non-legume Parasponia.</title>
        <authorList>
            <person name="Van Velzen R."/>
            <person name="Holmer R."/>
            <person name="Bu F."/>
            <person name="Rutten L."/>
            <person name="Van Zeijl A."/>
            <person name="Liu W."/>
            <person name="Santuari L."/>
            <person name="Cao Q."/>
            <person name="Sharma T."/>
            <person name="Shen D."/>
            <person name="Roswanjaya Y."/>
            <person name="Wardhani T."/>
            <person name="Kalhor M.S."/>
            <person name="Jansen J."/>
            <person name="Van den Hoogen J."/>
            <person name="Gungor B."/>
            <person name="Hartog M."/>
            <person name="Hontelez J."/>
            <person name="Verver J."/>
            <person name="Yang W.-C."/>
            <person name="Schijlen E."/>
            <person name="Repin R."/>
            <person name="Schilthuizen M."/>
            <person name="Schranz E."/>
            <person name="Heidstra R."/>
            <person name="Miyata K."/>
            <person name="Fedorova E."/>
            <person name="Kohlen W."/>
            <person name="Bisseling T."/>
            <person name="Smit S."/>
            <person name="Geurts R."/>
        </authorList>
    </citation>
    <scope>NUCLEOTIDE SEQUENCE [LARGE SCALE GENOMIC DNA]</scope>
    <source>
        <strain evidence="19">cv. WU1-14</strain>
    </source>
</reference>
<accession>A0A2P5APY4</accession>
<evidence type="ECO:0000259" key="16">
    <source>
        <dbReference type="PROSITE" id="PS00623"/>
    </source>
</evidence>
<comment type="similarity">
    <text evidence="3 14">Belongs to the GMC oxidoreductase family.</text>
</comment>
<organism evidence="18 19">
    <name type="scientific">Parasponia andersonii</name>
    <name type="common">Sponia andersonii</name>
    <dbReference type="NCBI Taxonomy" id="3476"/>
    <lineage>
        <taxon>Eukaryota</taxon>
        <taxon>Viridiplantae</taxon>
        <taxon>Streptophyta</taxon>
        <taxon>Embryophyta</taxon>
        <taxon>Tracheophyta</taxon>
        <taxon>Spermatophyta</taxon>
        <taxon>Magnoliopsida</taxon>
        <taxon>eudicotyledons</taxon>
        <taxon>Gunneridae</taxon>
        <taxon>Pentapetalae</taxon>
        <taxon>rosids</taxon>
        <taxon>fabids</taxon>
        <taxon>Rosales</taxon>
        <taxon>Cannabaceae</taxon>
        <taxon>Parasponia</taxon>
    </lineage>
</organism>
<dbReference type="InterPro" id="IPR012132">
    <property type="entry name" value="GMC_OxRdtase"/>
</dbReference>
<comment type="catalytic activity">
    <reaction evidence="1">
        <text>(R)-mandelonitrile = benzaldehyde + hydrogen cyanide</text>
        <dbReference type="Rhea" id="RHEA:18313"/>
        <dbReference type="ChEBI" id="CHEBI:17169"/>
        <dbReference type="ChEBI" id="CHEBI:18407"/>
        <dbReference type="ChEBI" id="CHEBI:18450"/>
        <dbReference type="EC" id="4.1.2.10"/>
    </reaction>
</comment>
<evidence type="ECO:0000256" key="6">
    <source>
        <dbReference type="ARBA" id="ARBA00022630"/>
    </source>
</evidence>
<dbReference type="SUPFAM" id="SSF51905">
    <property type="entry name" value="FAD/NAD(P)-binding domain"/>
    <property type="match status" value="1"/>
</dbReference>
<keyword evidence="19" id="KW-1185">Reference proteome</keyword>
<evidence type="ECO:0000256" key="11">
    <source>
        <dbReference type="ARBA" id="ARBA00023239"/>
    </source>
</evidence>
<comment type="cofactor">
    <cofactor evidence="2 12">
        <name>FAD</name>
        <dbReference type="ChEBI" id="CHEBI:57692"/>
    </cofactor>
</comment>
<proteinExistence type="inferred from homology"/>
<evidence type="ECO:0000256" key="12">
    <source>
        <dbReference type="PIRSR" id="PIRSR000137-2"/>
    </source>
</evidence>
<evidence type="ECO:0000256" key="10">
    <source>
        <dbReference type="ARBA" id="ARBA00023180"/>
    </source>
</evidence>
<evidence type="ECO:0000256" key="1">
    <source>
        <dbReference type="ARBA" id="ARBA00001147"/>
    </source>
</evidence>
<dbReference type="SUPFAM" id="SSF54373">
    <property type="entry name" value="FAD-linked reductases, C-terminal domain"/>
    <property type="match status" value="1"/>
</dbReference>
<evidence type="ECO:0000256" key="8">
    <source>
        <dbReference type="ARBA" id="ARBA00022827"/>
    </source>
</evidence>
<evidence type="ECO:0000256" key="15">
    <source>
        <dbReference type="SAM" id="SignalP"/>
    </source>
</evidence>
<dbReference type="GO" id="GO:0016614">
    <property type="term" value="F:oxidoreductase activity, acting on CH-OH group of donors"/>
    <property type="evidence" value="ECO:0007669"/>
    <property type="project" value="InterPro"/>
</dbReference>
<feature type="domain" description="Glucose-methanol-choline oxidoreductase N-terminal" evidence="16">
    <location>
        <begin position="119"/>
        <end position="142"/>
    </location>
</feature>
<dbReference type="EC" id="4.1.2.10" evidence="5"/>
<feature type="binding site" evidence="12">
    <location>
        <begin position="74"/>
        <end position="75"/>
    </location>
    <ligand>
        <name>FAD</name>
        <dbReference type="ChEBI" id="CHEBI:57692"/>
    </ligand>
</feature>
<keyword evidence="8 12" id="KW-0274">FAD</keyword>
<dbReference type="PIRSF" id="PIRSF000137">
    <property type="entry name" value="Alcohol_oxidase"/>
    <property type="match status" value="1"/>
</dbReference>
<feature type="domain" description="Glucose-methanol-choline oxidoreductase N-terminal" evidence="17">
    <location>
        <begin position="278"/>
        <end position="292"/>
    </location>
</feature>
<feature type="chain" id="PRO_5015120751" description="(R)-mandelonitrile lyase" evidence="15">
    <location>
        <begin position="24"/>
        <end position="539"/>
    </location>
</feature>
<dbReference type="Proteomes" id="UP000237105">
    <property type="component" value="Unassembled WGS sequence"/>
</dbReference>
<dbReference type="InterPro" id="IPR036188">
    <property type="entry name" value="FAD/NAD-bd_sf"/>
</dbReference>
<dbReference type="EMBL" id="JXTB01000490">
    <property type="protein sequence ID" value="PON38625.1"/>
    <property type="molecule type" value="Genomic_DNA"/>
</dbReference>
<feature type="binding site" evidence="12">
    <location>
        <begin position="519"/>
        <end position="520"/>
    </location>
    <ligand>
        <name>FAD</name>
        <dbReference type="ChEBI" id="CHEBI:57692"/>
    </ligand>
</feature>
<evidence type="ECO:0000256" key="9">
    <source>
        <dbReference type="ARBA" id="ARBA00023157"/>
    </source>
</evidence>
<dbReference type="Gene3D" id="3.50.50.60">
    <property type="entry name" value="FAD/NAD(P)-binding domain"/>
    <property type="match status" value="1"/>
</dbReference>
<evidence type="ECO:0000259" key="17">
    <source>
        <dbReference type="PROSITE" id="PS00624"/>
    </source>
</evidence>
<dbReference type="InterPro" id="IPR007867">
    <property type="entry name" value="GMC_OxRtase_C"/>
</dbReference>
<evidence type="ECO:0000256" key="13">
    <source>
        <dbReference type="PIRSR" id="PIRSR000137-3"/>
    </source>
</evidence>
<gene>
    <name evidence="18" type="ORF">PanWU01x14_311310</name>
</gene>
<evidence type="ECO:0000256" key="4">
    <source>
        <dbReference type="ARBA" id="ARBA00011245"/>
    </source>
</evidence>
<evidence type="ECO:0000256" key="14">
    <source>
        <dbReference type="RuleBase" id="RU003968"/>
    </source>
</evidence>
<dbReference type="GO" id="GO:0046593">
    <property type="term" value="F:mandelonitrile lyase activity"/>
    <property type="evidence" value="ECO:0007669"/>
    <property type="project" value="UniProtKB-EC"/>
</dbReference>
<keyword evidence="11" id="KW-0456">Lyase</keyword>
<evidence type="ECO:0000256" key="5">
    <source>
        <dbReference type="ARBA" id="ARBA00013074"/>
    </source>
</evidence>
<dbReference type="Pfam" id="PF00732">
    <property type="entry name" value="GMC_oxred_N"/>
    <property type="match status" value="1"/>
</dbReference>